<dbReference type="GO" id="GO:0005886">
    <property type="term" value="C:plasma membrane"/>
    <property type="evidence" value="ECO:0007669"/>
    <property type="project" value="UniProtKB-SubCell"/>
</dbReference>
<keyword evidence="6 10" id="KW-1133">Transmembrane helix</keyword>
<keyword evidence="8 10" id="KW-0472">Membrane</keyword>
<evidence type="ECO:0000256" key="8">
    <source>
        <dbReference type="ARBA" id="ARBA00023136"/>
    </source>
</evidence>
<evidence type="ECO:0000256" key="5">
    <source>
        <dbReference type="ARBA" id="ARBA00022692"/>
    </source>
</evidence>
<dbReference type="Pfam" id="PF01554">
    <property type="entry name" value="MatE"/>
    <property type="match status" value="2"/>
</dbReference>
<evidence type="ECO:0000313" key="11">
    <source>
        <dbReference type="EMBL" id="SLN47937.1"/>
    </source>
</evidence>
<keyword evidence="3" id="KW-0050">Antiport</keyword>
<organism evidence="11 12">
    <name type="scientific">Palleronia marisminoris</name>
    <dbReference type="NCBI Taxonomy" id="315423"/>
    <lineage>
        <taxon>Bacteria</taxon>
        <taxon>Pseudomonadati</taxon>
        <taxon>Pseudomonadota</taxon>
        <taxon>Alphaproteobacteria</taxon>
        <taxon>Rhodobacterales</taxon>
        <taxon>Roseobacteraceae</taxon>
        <taxon>Palleronia</taxon>
    </lineage>
</organism>
<dbReference type="GO" id="GO:0006811">
    <property type="term" value="P:monoatomic ion transport"/>
    <property type="evidence" value="ECO:0007669"/>
    <property type="project" value="UniProtKB-KW"/>
</dbReference>
<feature type="transmembrane region" description="Helical" evidence="10">
    <location>
        <begin position="128"/>
        <end position="149"/>
    </location>
</feature>
<reference evidence="11 12" key="1">
    <citation type="submission" date="2017-03" db="EMBL/GenBank/DDBJ databases">
        <authorList>
            <person name="Afonso C.L."/>
            <person name="Miller P.J."/>
            <person name="Scott M.A."/>
            <person name="Spackman E."/>
            <person name="Goraichik I."/>
            <person name="Dimitrov K.M."/>
            <person name="Suarez D.L."/>
            <person name="Swayne D.E."/>
        </authorList>
    </citation>
    <scope>NUCLEOTIDE SEQUENCE [LARGE SCALE GENOMIC DNA]</scope>
    <source>
        <strain evidence="11 12">CECT 7066</strain>
    </source>
</reference>
<feature type="transmembrane region" description="Helical" evidence="10">
    <location>
        <begin position="351"/>
        <end position="368"/>
    </location>
</feature>
<dbReference type="NCBIfam" id="TIGR00797">
    <property type="entry name" value="matE"/>
    <property type="match status" value="1"/>
</dbReference>
<feature type="transmembrane region" description="Helical" evidence="10">
    <location>
        <begin position="7"/>
        <end position="27"/>
    </location>
</feature>
<feature type="transmembrane region" description="Helical" evidence="10">
    <location>
        <begin position="311"/>
        <end position="331"/>
    </location>
</feature>
<evidence type="ECO:0000256" key="3">
    <source>
        <dbReference type="ARBA" id="ARBA00022449"/>
    </source>
</evidence>
<evidence type="ECO:0000256" key="4">
    <source>
        <dbReference type="ARBA" id="ARBA00022475"/>
    </source>
</evidence>
<evidence type="ECO:0000256" key="7">
    <source>
        <dbReference type="ARBA" id="ARBA00023065"/>
    </source>
</evidence>
<dbReference type="PANTHER" id="PTHR43298">
    <property type="entry name" value="MULTIDRUG RESISTANCE PROTEIN NORM-RELATED"/>
    <property type="match status" value="1"/>
</dbReference>
<dbReference type="Proteomes" id="UP000193870">
    <property type="component" value="Unassembled WGS sequence"/>
</dbReference>
<keyword evidence="2" id="KW-0813">Transport</keyword>
<evidence type="ECO:0000313" key="12">
    <source>
        <dbReference type="Proteomes" id="UP000193870"/>
    </source>
</evidence>
<feature type="transmembrane region" description="Helical" evidence="10">
    <location>
        <begin position="413"/>
        <end position="433"/>
    </location>
</feature>
<protein>
    <recommendedName>
        <fullName evidence="9">Multidrug-efflux transporter</fullName>
    </recommendedName>
</protein>
<sequence length="450" mass="47277">MTWTLHITRIVALGLPLIGSLMAQMAIQLTDTAMLGRYDVEALAGQVLGSTLFSIALLFGAGFGWSVTPIIAEAEARGQSTEIRRVTRMAFWLSFGFGVAVLPVFLFAGPLFGALGQDPGTAAIAARYLAIQGFSIFPALGLMVIRAYLSGLGRTRAQFWAMVAAFLLNAVINYALIFGAFGFPELGVTGAAIGSVISTTVAFLALAVHAALATPEHELFRNVWKPDPQALARVFRLGWPIGTATLAEAGLFAGATVLMGWLGTVPLAAHGIAMQIISVIFMAHLGLSQAATIRAGNAVGRDDPAGLRKGAMAAMILSGCVALPTLAMLVFLPDPLIDLFLGRDEPAREAVLVLGRGLLAAAALFQLADAAQVMAMGFLRGLQDTRVPMAYAAISYWAIGMPLAWLLGFPAGLGGVGVWLGMAAGLTVAAVMLQGRFWRRTRLVAPLRTA</sequence>
<dbReference type="RefSeq" id="WP_085854127.1">
    <property type="nucleotide sequence ID" value="NZ_FOPF01000005.1"/>
</dbReference>
<dbReference type="EMBL" id="FWFV01000005">
    <property type="protein sequence ID" value="SLN47937.1"/>
    <property type="molecule type" value="Genomic_DNA"/>
</dbReference>
<feature type="transmembrane region" description="Helical" evidence="10">
    <location>
        <begin position="47"/>
        <end position="68"/>
    </location>
</feature>
<keyword evidence="5 10" id="KW-0812">Transmembrane</keyword>
<dbReference type="CDD" id="cd13131">
    <property type="entry name" value="MATE_NorM_like"/>
    <property type="match status" value="1"/>
</dbReference>
<feature type="transmembrane region" description="Helical" evidence="10">
    <location>
        <begin position="189"/>
        <end position="213"/>
    </location>
</feature>
<evidence type="ECO:0000256" key="9">
    <source>
        <dbReference type="ARBA" id="ARBA00031636"/>
    </source>
</evidence>
<dbReference type="OrthoDB" id="9780160at2"/>
<evidence type="ECO:0000256" key="10">
    <source>
        <dbReference type="SAM" id="Phobius"/>
    </source>
</evidence>
<evidence type="ECO:0000256" key="2">
    <source>
        <dbReference type="ARBA" id="ARBA00022448"/>
    </source>
</evidence>
<dbReference type="InterPro" id="IPR048279">
    <property type="entry name" value="MdtK-like"/>
</dbReference>
<keyword evidence="12" id="KW-1185">Reference proteome</keyword>
<accession>A0A1Y5ST64</accession>
<comment type="subcellular location">
    <subcellularLocation>
        <location evidence="1">Cell inner membrane</location>
        <topology evidence="1">Multi-pass membrane protein</topology>
    </subcellularLocation>
</comment>
<name>A0A1Y5ST64_9RHOB</name>
<dbReference type="PANTHER" id="PTHR43298:SF2">
    <property type="entry name" value="FMN_FAD EXPORTER YEEO-RELATED"/>
    <property type="match status" value="1"/>
</dbReference>
<evidence type="ECO:0000256" key="6">
    <source>
        <dbReference type="ARBA" id="ARBA00022989"/>
    </source>
</evidence>
<dbReference type="GO" id="GO:0015297">
    <property type="term" value="F:antiporter activity"/>
    <property type="evidence" value="ECO:0007669"/>
    <property type="project" value="UniProtKB-KW"/>
</dbReference>
<dbReference type="GO" id="GO:0042910">
    <property type="term" value="F:xenobiotic transmembrane transporter activity"/>
    <property type="evidence" value="ECO:0007669"/>
    <property type="project" value="InterPro"/>
</dbReference>
<feature type="transmembrane region" description="Helical" evidence="10">
    <location>
        <begin position="234"/>
        <end position="261"/>
    </location>
</feature>
<proteinExistence type="predicted"/>
<dbReference type="InterPro" id="IPR050222">
    <property type="entry name" value="MATE_MdtK"/>
</dbReference>
<feature type="transmembrane region" description="Helical" evidence="10">
    <location>
        <begin position="389"/>
        <end position="407"/>
    </location>
</feature>
<feature type="transmembrane region" description="Helical" evidence="10">
    <location>
        <begin position="89"/>
        <end position="108"/>
    </location>
</feature>
<dbReference type="PIRSF" id="PIRSF006603">
    <property type="entry name" value="DinF"/>
    <property type="match status" value="1"/>
</dbReference>
<feature type="transmembrane region" description="Helical" evidence="10">
    <location>
        <begin position="267"/>
        <end position="287"/>
    </location>
</feature>
<keyword evidence="7" id="KW-0406">Ion transport</keyword>
<feature type="transmembrane region" description="Helical" evidence="10">
    <location>
        <begin position="161"/>
        <end position="183"/>
    </location>
</feature>
<evidence type="ECO:0000256" key="1">
    <source>
        <dbReference type="ARBA" id="ARBA00004429"/>
    </source>
</evidence>
<dbReference type="STRING" id="315423.SAMN04488020_105206"/>
<dbReference type="AlphaFoldDB" id="A0A1Y5ST64"/>
<keyword evidence="4" id="KW-1003">Cell membrane</keyword>
<dbReference type="InterPro" id="IPR002528">
    <property type="entry name" value="MATE_fam"/>
</dbReference>
<gene>
    <name evidence="11" type="primary">mdtK</name>
    <name evidence="11" type="ORF">PAM7066_02150</name>
</gene>